<dbReference type="CDD" id="cd03219">
    <property type="entry name" value="ABC_Mj1267_LivG_branched"/>
    <property type="match status" value="1"/>
</dbReference>
<sequence length="241" mass="26440">MPILRTEGLTKSFGGIVAVNNVSITIEKGEMVGIIGPNGAGKTTLFNLISGMEKPDQGRVYFNGEDVTSMKPYHLSQKGLVRTFQIVRPFKSLTVYQNLVAPTTVRSAKPDHGFIDRILDTLGLSNKKNLPTNLLTHGELKMLEVARGLASKPILLLLDEPFGGLTVNEIERVSTVLKEFVENKGTLVIIEHRLRELMKVVGRIIVMDQGKIIFEGLPADVPKSEEVVKAYLGSSKVFGVE</sequence>
<evidence type="ECO:0000256" key="2">
    <source>
        <dbReference type="ARBA" id="ARBA00022741"/>
    </source>
</evidence>
<dbReference type="SUPFAM" id="SSF52540">
    <property type="entry name" value="P-loop containing nucleoside triphosphate hydrolases"/>
    <property type="match status" value="1"/>
</dbReference>
<dbReference type="GO" id="GO:0005886">
    <property type="term" value="C:plasma membrane"/>
    <property type="evidence" value="ECO:0007669"/>
    <property type="project" value="TreeGrafter"/>
</dbReference>
<keyword evidence="1" id="KW-0813">Transport</keyword>
<dbReference type="EMBL" id="DRWN01000010">
    <property type="protein sequence ID" value="HHK67675.1"/>
    <property type="molecule type" value="Genomic_DNA"/>
</dbReference>
<evidence type="ECO:0000256" key="3">
    <source>
        <dbReference type="ARBA" id="ARBA00022840"/>
    </source>
</evidence>
<dbReference type="GO" id="GO:0005524">
    <property type="term" value="F:ATP binding"/>
    <property type="evidence" value="ECO:0007669"/>
    <property type="project" value="UniProtKB-KW"/>
</dbReference>
<dbReference type="Gene3D" id="3.40.50.300">
    <property type="entry name" value="P-loop containing nucleotide triphosphate hydrolases"/>
    <property type="match status" value="1"/>
</dbReference>
<comment type="caution">
    <text evidence="5">The sequence shown here is derived from an EMBL/GenBank/DDBJ whole genome shotgun (WGS) entry which is preliminary data.</text>
</comment>
<accession>A0A7C5QM87</accession>
<dbReference type="PROSITE" id="PS50893">
    <property type="entry name" value="ABC_TRANSPORTER_2"/>
    <property type="match status" value="1"/>
</dbReference>
<reference evidence="5" key="1">
    <citation type="journal article" date="2020" name="mSystems">
        <title>Genome- and Community-Level Interaction Insights into Carbon Utilization and Element Cycling Functions of Hydrothermarchaeota in Hydrothermal Sediment.</title>
        <authorList>
            <person name="Zhou Z."/>
            <person name="Liu Y."/>
            <person name="Xu W."/>
            <person name="Pan J."/>
            <person name="Luo Z.H."/>
            <person name="Li M."/>
        </authorList>
    </citation>
    <scope>NUCLEOTIDE SEQUENCE [LARGE SCALE GENOMIC DNA]</scope>
    <source>
        <strain evidence="5">SpSt-1056</strain>
    </source>
</reference>
<dbReference type="AlphaFoldDB" id="A0A7C5QM87"/>
<dbReference type="GO" id="GO:0016887">
    <property type="term" value="F:ATP hydrolysis activity"/>
    <property type="evidence" value="ECO:0007669"/>
    <property type="project" value="InterPro"/>
</dbReference>
<dbReference type="Pfam" id="PF00005">
    <property type="entry name" value="ABC_tran"/>
    <property type="match status" value="1"/>
</dbReference>
<evidence type="ECO:0000313" key="5">
    <source>
        <dbReference type="EMBL" id="HHK67675.1"/>
    </source>
</evidence>
<keyword evidence="2" id="KW-0547">Nucleotide-binding</keyword>
<feature type="domain" description="ABC transporter" evidence="4">
    <location>
        <begin position="4"/>
        <end position="234"/>
    </location>
</feature>
<evidence type="ECO:0000259" key="4">
    <source>
        <dbReference type="PROSITE" id="PS50893"/>
    </source>
</evidence>
<dbReference type="InterPro" id="IPR003439">
    <property type="entry name" value="ABC_transporter-like_ATP-bd"/>
</dbReference>
<gene>
    <name evidence="5" type="ORF">ENM11_00770</name>
</gene>
<proteinExistence type="predicted"/>
<keyword evidence="3 5" id="KW-0067">ATP-binding</keyword>
<organism evidence="5">
    <name type="scientific">Caldiarchaeum subterraneum</name>
    <dbReference type="NCBI Taxonomy" id="311458"/>
    <lineage>
        <taxon>Archaea</taxon>
        <taxon>Nitrososphaerota</taxon>
        <taxon>Candidatus Caldarchaeales</taxon>
        <taxon>Candidatus Caldarchaeaceae</taxon>
        <taxon>Candidatus Caldarchaeum</taxon>
    </lineage>
</organism>
<dbReference type="SMART" id="SM00382">
    <property type="entry name" value="AAA"/>
    <property type="match status" value="1"/>
</dbReference>
<dbReference type="InterPro" id="IPR003593">
    <property type="entry name" value="AAA+_ATPase"/>
</dbReference>
<evidence type="ECO:0000256" key="1">
    <source>
        <dbReference type="ARBA" id="ARBA00022448"/>
    </source>
</evidence>
<dbReference type="PANTHER" id="PTHR45772:SF5">
    <property type="entry name" value="BRANCHED-CHAIN AMINO ACID TRANSPORT ATP-BINDING PROTEIN LIVG-RELATED"/>
    <property type="match status" value="1"/>
</dbReference>
<protein>
    <submittedName>
        <fullName evidence="5">ABC transporter ATP-binding protein</fullName>
    </submittedName>
</protein>
<name>A0A7C5QM87_CALS0</name>
<dbReference type="InterPro" id="IPR051120">
    <property type="entry name" value="ABC_AA/LPS_Transport"/>
</dbReference>
<dbReference type="PANTHER" id="PTHR45772">
    <property type="entry name" value="CONSERVED COMPONENT OF ABC TRANSPORTER FOR NATURAL AMINO ACIDS-RELATED"/>
    <property type="match status" value="1"/>
</dbReference>
<dbReference type="InterPro" id="IPR027417">
    <property type="entry name" value="P-loop_NTPase"/>
</dbReference>